<evidence type="ECO:0000259" key="9">
    <source>
        <dbReference type="PROSITE" id="PS51918"/>
    </source>
</evidence>
<dbReference type="SFLD" id="SFLDG01061">
    <property type="entry name" value="methylthiotransferase"/>
    <property type="match status" value="1"/>
</dbReference>
<sequence>MLAAKLCAVARVLAPYSSDAAAAAVALAAAEAPATASTRRRRVPDGPGLEDFIAGSRFDNLPTTGQPGHPASSSSSSNGKSVLIETYGCQMNVSDSEIIGSVLAADSYSKAASVQEAGVVLLNTCAIRENAEARIWGRLGELQAEKRRRRASQQPPLLVGVLGCMAERLKARLLDSARLADLVVGPDAYRDLPRILAAVQAGEAQGSAAMNVQLSLEETYADIMPVRQDASRTSAFVSIMRGCNNMCAFCIVPFTRGRERSRPLDSILREVEALSEQGVKEITLLGQNVNSYADFSHLQQQQQHASSSQTDQHPQQHQAELQQQQQQQQAVLSYYAPGFASVYKPQRQGATGFGQLLEKVALVNPEMRVRFTSPHPKDFTEDVLGVISEHPNVCKYLHMPAQSGSSSMLQRMKRGYSREAYDGLVERARQVLPNVALSTDIIAGFCGETDEEHQATADLLRRTRYENAFIFAYSQRDKTYAARHLADDVPAEVKSQRLADLFAAYRQGQAELNQLEVGRIHLALLDGRPRRDGQHSLQGRSCSMKRVIIPEQPVPSSLRALQQHCAGLRLDPQQQQQQLYAGPLSSLGTGDYVAVLVQQVVGSSTLLSVPLARTSIQEFAAVLGGTIVSADEAPAWLVQQGAAAAAAAAASGGASDGESQQVLVAQG</sequence>
<keyword evidence="6" id="KW-0411">Iron-sulfur</keyword>
<evidence type="ECO:0000256" key="4">
    <source>
        <dbReference type="ARBA" id="ARBA00022723"/>
    </source>
</evidence>
<dbReference type="InterPro" id="IPR005839">
    <property type="entry name" value="Methylthiotransferase"/>
</dbReference>
<dbReference type="PROSITE" id="PS01278">
    <property type="entry name" value="MTTASE_RADICAL"/>
    <property type="match status" value="1"/>
</dbReference>
<dbReference type="InterPro" id="IPR058240">
    <property type="entry name" value="rSAM_sf"/>
</dbReference>
<feature type="domain" description="MTTase N-terminal" evidence="8">
    <location>
        <begin position="80"/>
        <end position="201"/>
    </location>
</feature>
<dbReference type="InterPro" id="IPR006638">
    <property type="entry name" value="Elp3/MiaA/NifB-like_rSAM"/>
</dbReference>
<proteinExistence type="predicted"/>
<evidence type="ECO:0000256" key="5">
    <source>
        <dbReference type="ARBA" id="ARBA00023004"/>
    </source>
</evidence>
<dbReference type="Gene3D" id="3.80.30.20">
    <property type="entry name" value="tm_1862 like domain"/>
    <property type="match status" value="1"/>
</dbReference>
<reference evidence="10 11" key="1">
    <citation type="submission" date="2016-10" db="EMBL/GenBank/DDBJ databases">
        <authorList>
            <person name="Cai Z."/>
        </authorList>
    </citation>
    <scope>NUCLEOTIDE SEQUENCE [LARGE SCALE GENOMIC DNA]</scope>
</reference>
<dbReference type="InterPro" id="IPR023404">
    <property type="entry name" value="rSAM_horseshoe"/>
</dbReference>
<feature type="region of interest" description="Disordered" evidence="7">
    <location>
        <begin position="54"/>
        <end position="79"/>
    </location>
</feature>
<evidence type="ECO:0000313" key="10">
    <source>
        <dbReference type="EMBL" id="SZX74639.1"/>
    </source>
</evidence>
<dbReference type="FunFam" id="3.40.50.12160:FF:000003">
    <property type="entry name" value="CDK5 regulatory subunit-associated protein 1"/>
    <property type="match status" value="1"/>
</dbReference>
<keyword evidence="2" id="KW-0004">4Fe-4S</keyword>
<evidence type="ECO:0000256" key="6">
    <source>
        <dbReference type="ARBA" id="ARBA00023014"/>
    </source>
</evidence>
<dbReference type="InterPro" id="IPR038135">
    <property type="entry name" value="Methylthiotransferase_N_sf"/>
</dbReference>
<feature type="region of interest" description="Disordered" evidence="7">
    <location>
        <begin position="297"/>
        <end position="323"/>
    </location>
</feature>
<name>A0A383WC25_TETOB</name>
<evidence type="ECO:0000256" key="3">
    <source>
        <dbReference type="ARBA" id="ARBA00022691"/>
    </source>
</evidence>
<dbReference type="SFLD" id="SFLDF00273">
    <property type="entry name" value="(dimethylallyl)adenosine_tRNA"/>
    <property type="match status" value="1"/>
</dbReference>
<dbReference type="Pfam" id="PF00919">
    <property type="entry name" value="UPF0004"/>
    <property type="match status" value="1"/>
</dbReference>
<feature type="domain" description="Radical SAM core" evidence="9">
    <location>
        <begin position="229"/>
        <end position="511"/>
    </location>
</feature>
<keyword evidence="4" id="KW-0479">Metal-binding</keyword>
<dbReference type="PANTHER" id="PTHR43020">
    <property type="entry name" value="CDK5 REGULATORY SUBUNIT-ASSOCIATED PROTEIN 1"/>
    <property type="match status" value="1"/>
</dbReference>
<dbReference type="InterPro" id="IPR006463">
    <property type="entry name" value="MiaB_methiolase"/>
</dbReference>
<organism evidence="10 11">
    <name type="scientific">Tetradesmus obliquus</name>
    <name type="common">Green alga</name>
    <name type="synonym">Acutodesmus obliquus</name>
    <dbReference type="NCBI Taxonomy" id="3088"/>
    <lineage>
        <taxon>Eukaryota</taxon>
        <taxon>Viridiplantae</taxon>
        <taxon>Chlorophyta</taxon>
        <taxon>core chlorophytes</taxon>
        <taxon>Chlorophyceae</taxon>
        <taxon>CS clade</taxon>
        <taxon>Sphaeropleales</taxon>
        <taxon>Scenedesmaceae</taxon>
        <taxon>Tetradesmus</taxon>
    </lineage>
</organism>
<evidence type="ECO:0000259" key="8">
    <source>
        <dbReference type="PROSITE" id="PS51449"/>
    </source>
</evidence>
<evidence type="ECO:0000256" key="1">
    <source>
        <dbReference type="ARBA" id="ARBA00001966"/>
    </source>
</evidence>
<comment type="cofactor">
    <cofactor evidence="1">
        <name>[4Fe-4S] cluster</name>
        <dbReference type="ChEBI" id="CHEBI:49883"/>
    </cofactor>
</comment>
<dbReference type="InterPro" id="IPR013848">
    <property type="entry name" value="Methylthiotransferase_N"/>
</dbReference>
<dbReference type="SMART" id="SM00729">
    <property type="entry name" value="Elp3"/>
    <property type="match status" value="1"/>
</dbReference>
<keyword evidence="3" id="KW-0949">S-adenosyl-L-methionine</keyword>
<dbReference type="GO" id="GO:0035597">
    <property type="term" value="F:tRNA-2-methylthio-N(6)-dimethylallyladenosine(37) synthase activity"/>
    <property type="evidence" value="ECO:0007669"/>
    <property type="project" value="TreeGrafter"/>
</dbReference>
<dbReference type="AlphaFoldDB" id="A0A383WC25"/>
<dbReference type="SUPFAM" id="SSF102114">
    <property type="entry name" value="Radical SAM enzymes"/>
    <property type="match status" value="1"/>
</dbReference>
<gene>
    <name evidence="10" type="ORF">BQ4739_LOCUS14962</name>
</gene>
<dbReference type="InterPro" id="IPR020612">
    <property type="entry name" value="Methylthiotransferase_CS"/>
</dbReference>
<evidence type="ECO:0000313" key="11">
    <source>
        <dbReference type="Proteomes" id="UP000256970"/>
    </source>
</evidence>
<dbReference type="SFLD" id="SFLDG01082">
    <property type="entry name" value="B12-binding_domain_containing"/>
    <property type="match status" value="1"/>
</dbReference>
<dbReference type="InterPro" id="IPR007197">
    <property type="entry name" value="rSAM"/>
</dbReference>
<dbReference type="EMBL" id="FNXT01001218">
    <property type="protein sequence ID" value="SZX74639.1"/>
    <property type="molecule type" value="Genomic_DNA"/>
</dbReference>
<dbReference type="Gene3D" id="3.40.50.12160">
    <property type="entry name" value="Methylthiotransferase, N-terminal domain"/>
    <property type="match status" value="1"/>
</dbReference>
<dbReference type="PANTHER" id="PTHR43020:SF2">
    <property type="entry name" value="MITOCHONDRIAL TRNA METHYLTHIOTRANSFERASE CDK5RAP1"/>
    <property type="match status" value="1"/>
</dbReference>
<evidence type="ECO:0000256" key="7">
    <source>
        <dbReference type="SAM" id="MobiDB-lite"/>
    </source>
</evidence>
<protein>
    <submittedName>
        <fullName evidence="10">Uncharacterized protein</fullName>
    </submittedName>
</protein>
<dbReference type="GO" id="GO:0051539">
    <property type="term" value="F:4 iron, 4 sulfur cluster binding"/>
    <property type="evidence" value="ECO:0007669"/>
    <property type="project" value="UniProtKB-KW"/>
</dbReference>
<accession>A0A383WC25</accession>
<dbReference type="STRING" id="3088.A0A383WC25"/>
<evidence type="ECO:0000256" key="2">
    <source>
        <dbReference type="ARBA" id="ARBA00022485"/>
    </source>
</evidence>
<dbReference type="Pfam" id="PF04055">
    <property type="entry name" value="Radical_SAM"/>
    <property type="match status" value="2"/>
</dbReference>
<dbReference type="GO" id="GO:0005829">
    <property type="term" value="C:cytosol"/>
    <property type="evidence" value="ECO:0007669"/>
    <property type="project" value="TreeGrafter"/>
</dbReference>
<dbReference type="PROSITE" id="PS51449">
    <property type="entry name" value="MTTASE_N"/>
    <property type="match status" value="1"/>
</dbReference>
<dbReference type="GO" id="GO:0005739">
    <property type="term" value="C:mitochondrion"/>
    <property type="evidence" value="ECO:0007669"/>
    <property type="project" value="TreeGrafter"/>
</dbReference>
<dbReference type="GO" id="GO:0046872">
    <property type="term" value="F:metal ion binding"/>
    <property type="evidence" value="ECO:0007669"/>
    <property type="project" value="UniProtKB-KW"/>
</dbReference>
<keyword evidence="11" id="KW-1185">Reference proteome</keyword>
<keyword evidence="5" id="KW-0408">Iron</keyword>
<dbReference type="PROSITE" id="PS51918">
    <property type="entry name" value="RADICAL_SAM"/>
    <property type="match status" value="1"/>
</dbReference>
<dbReference type="SFLD" id="SFLDF00413">
    <property type="entry name" value="CDK5RAP1"/>
    <property type="match status" value="1"/>
</dbReference>
<dbReference type="Proteomes" id="UP000256970">
    <property type="component" value="Unassembled WGS sequence"/>
</dbReference>
<dbReference type="SFLD" id="SFLDS00029">
    <property type="entry name" value="Radical_SAM"/>
    <property type="match status" value="1"/>
</dbReference>